<proteinExistence type="predicted"/>
<keyword evidence="1" id="KW-0732">Signal</keyword>
<evidence type="ECO:0000313" key="2">
    <source>
        <dbReference type="EMBL" id="NHN85857.1"/>
    </source>
</evidence>
<dbReference type="PANTHER" id="PTHR33361">
    <property type="entry name" value="GLR0591 PROTEIN"/>
    <property type="match status" value="1"/>
</dbReference>
<keyword evidence="3" id="KW-1185">Reference proteome</keyword>
<name>A0ABX0JSS2_9PROT</name>
<dbReference type="PANTHER" id="PTHR33361:SF2">
    <property type="entry name" value="DUF885 DOMAIN-CONTAINING PROTEIN"/>
    <property type="match status" value="1"/>
</dbReference>
<dbReference type="PROSITE" id="PS51257">
    <property type="entry name" value="PROKAR_LIPOPROTEIN"/>
    <property type="match status" value="1"/>
</dbReference>
<sequence length="596" mass="66338">MRNLLTIHTALIPVLLACAAIAPRPAQAEAATDPAPTSPEARFRAISSSEWTWRLEQDGHAPGDTPETPQKFLPDVSPAAQAARLTRWQEVRRQIAAISPDSLPAGSRVDYAVYTGQIDALIADQTCRAYEMPANSDTAFWTGIEGDTDFHPKNEAEYRSYLTRLSQVGRYFHDQTDNMRAGLAHGLTPPRVTLQGRDASIAAYLGKPPAETAFYAPFLDMPATIPAATQAALRKEALATIRETVIPAYQTLLTFFRNEYFPHTRTTLSAETLPDGKACYQAAIREYTTTDLTPDQIHKTGLEEIAKIRAEMQQTMKASGFTGDMPAFLAWLRKAPQFYAKTPDELLKDAAWIAKQVDGRIGRYIGHLPRQRFGIVPVPANIAPFYTAARGGAGVYLVNTWDLPARPLYALRALTLHESAPGHAFQLPLAAENKDQPDFRRYSYLSAYGEGWALYCERLGDEMGLYETPYDRFGMLSYQAWRAARLVVDTGIHHMGWTRDQAIRYLLDNTALSRHEVETEVDRYISWPGQALSYYLGEMAIRQARAKAEAALGPAFNIRAFHDVVLQTGSVPLPELTTRVDQFIHDGGKGPYPDEE</sequence>
<evidence type="ECO:0000256" key="1">
    <source>
        <dbReference type="SAM" id="SignalP"/>
    </source>
</evidence>
<dbReference type="RefSeq" id="WP_173584248.1">
    <property type="nucleotide sequence ID" value="NZ_WOTB01000021.1"/>
</dbReference>
<dbReference type="Proteomes" id="UP000635278">
    <property type="component" value="Unassembled WGS sequence"/>
</dbReference>
<protein>
    <submittedName>
        <fullName evidence="2">DUF885 family protein</fullName>
    </submittedName>
</protein>
<feature type="chain" id="PRO_5047464996" evidence="1">
    <location>
        <begin position="29"/>
        <end position="596"/>
    </location>
</feature>
<dbReference type="EMBL" id="WOTB01000021">
    <property type="protein sequence ID" value="NHN85857.1"/>
    <property type="molecule type" value="Genomic_DNA"/>
</dbReference>
<dbReference type="InterPro" id="IPR010281">
    <property type="entry name" value="DUF885"/>
</dbReference>
<feature type="signal peptide" evidence="1">
    <location>
        <begin position="1"/>
        <end position="28"/>
    </location>
</feature>
<evidence type="ECO:0000313" key="3">
    <source>
        <dbReference type="Proteomes" id="UP000635278"/>
    </source>
</evidence>
<comment type="caution">
    <text evidence="2">The sequence shown here is derived from an EMBL/GenBank/DDBJ whole genome shotgun (WGS) entry which is preliminary data.</text>
</comment>
<accession>A0ABX0JSS2</accession>
<organism evidence="2 3">
    <name type="scientific">Acetobacter musti</name>
    <dbReference type="NCBI Taxonomy" id="864732"/>
    <lineage>
        <taxon>Bacteria</taxon>
        <taxon>Pseudomonadati</taxon>
        <taxon>Pseudomonadota</taxon>
        <taxon>Alphaproteobacteria</taxon>
        <taxon>Acetobacterales</taxon>
        <taxon>Acetobacteraceae</taxon>
        <taxon>Acetobacter</taxon>
    </lineage>
</organism>
<gene>
    <name evidence="2" type="ORF">GOB93_14575</name>
</gene>
<dbReference type="Pfam" id="PF05960">
    <property type="entry name" value="DUF885"/>
    <property type="match status" value="1"/>
</dbReference>
<reference evidence="2 3" key="1">
    <citation type="journal article" date="2020" name="Int. J. Syst. Evol. Microbiol.">
        <title>Novel acetic acid bacteria from cider fermentations: Acetobacter conturbans sp. nov. and Acetobacter fallax sp. nov.</title>
        <authorList>
            <person name="Sombolestani A.S."/>
            <person name="Cleenwerck I."/>
            <person name="Cnockaert M."/>
            <person name="Borremans W."/>
            <person name="Wieme A.D."/>
            <person name="De Vuyst L."/>
            <person name="Vandamme P."/>
        </authorList>
    </citation>
    <scope>NUCLEOTIDE SEQUENCE [LARGE SCALE GENOMIC DNA]</scope>
    <source>
        <strain evidence="2 3">LMG 30640</strain>
    </source>
</reference>